<dbReference type="Proteomes" id="UP001454036">
    <property type="component" value="Unassembled WGS sequence"/>
</dbReference>
<protein>
    <recommendedName>
        <fullName evidence="2">RNase H type-1 domain-containing protein</fullName>
    </recommendedName>
</protein>
<name>A0AAV3NQ12_LITER</name>
<dbReference type="AlphaFoldDB" id="A0AAV3NQ12"/>
<evidence type="ECO:0000259" key="2">
    <source>
        <dbReference type="Pfam" id="PF13456"/>
    </source>
</evidence>
<dbReference type="PANTHER" id="PTHR47074:SF79">
    <property type="entry name" value="PUTATIVE-RELATED"/>
    <property type="match status" value="1"/>
</dbReference>
<dbReference type="InterPro" id="IPR012337">
    <property type="entry name" value="RNaseH-like_sf"/>
</dbReference>
<dbReference type="PANTHER" id="PTHR47074">
    <property type="entry name" value="BNAC02G40300D PROTEIN"/>
    <property type="match status" value="1"/>
</dbReference>
<organism evidence="3 4">
    <name type="scientific">Lithospermum erythrorhizon</name>
    <name type="common">Purple gromwell</name>
    <name type="synonym">Lithospermum officinale var. erythrorhizon</name>
    <dbReference type="NCBI Taxonomy" id="34254"/>
    <lineage>
        <taxon>Eukaryota</taxon>
        <taxon>Viridiplantae</taxon>
        <taxon>Streptophyta</taxon>
        <taxon>Embryophyta</taxon>
        <taxon>Tracheophyta</taxon>
        <taxon>Spermatophyta</taxon>
        <taxon>Magnoliopsida</taxon>
        <taxon>eudicotyledons</taxon>
        <taxon>Gunneridae</taxon>
        <taxon>Pentapetalae</taxon>
        <taxon>asterids</taxon>
        <taxon>lamiids</taxon>
        <taxon>Boraginales</taxon>
        <taxon>Boraginaceae</taxon>
        <taxon>Boraginoideae</taxon>
        <taxon>Lithospermeae</taxon>
        <taxon>Lithospermum</taxon>
    </lineage>
</organism>
<dbReference type="Pfam" id="PF13456">
    <property type="entry name" value="RVT_3"/>
    <property type="match status" value="1"/>
</dbReference>
<dbReference type="InterPro" id="IPR036397">
    <property type="entry name" value="RNaseH_sf"/>
</dbReference>
<evidence type="ECO:0000313" key="3">
    <source>
        <dbReference type="EMBL" id="GAA0141304.1"/>
    </source>
</evidence>
<proteinExistence type="predicted"/>
<dbReference type="Gene3D" id="3.30.420.10">
    <property type="entry name" value="Ribonuclease H-like superfamily/Ribonuclease H"/>
    <property type="match status" value="1"/>
</dbReference>
<dbReference type="InterPro" id="IPR002156">
    <property type="entry name" value="RNaseH_domain"/>
</dbReference>
<accession>A0AAV3NQ12</accession>
<reference evidence="3 4" key="1">
    <citation type="submission" date="2024-01" db="EMBL/GenBank/DDBJ databases">
        <title>The complete chloroplast genome sequence of Lithospermum erythrorhizon: insights into the phylogenetic relationship among Boraginaceae species and the maternal lineages of purple gromwells.</title>
        <authorList>
            <person name="Okada T."/>
            <person name="Watanabe K."/>
        </authorList>
    </citation>
    <scope>NUCLEOTIDE SEQUENCE [LARGE SCALE GENOMIC DNA]</scope>
</reference>
<feature type="domain" description="RNase H type-1" evidence="2">
    <location>
        <begin position="183"/>
        <end position="304"/>
    </location>
</feature>
<evidence type="ECO:0000313" key="4">
    <source>
        <dbReference type="Proteomes" id="UP001454036"/>
    </source>
</evidence>
<keyword evidence="4" id="KW-1185">Reference proteome</keyword>
<comment type="caution">
    <text evidence="3">The sequence shown here is derived from an EMBL/GenBank/DDBJ whole genome shotgun (WGS) entry which is preliminary data.</text>
</comment>
<dbReference type="SUPFAM" id="SSF53098">
    <property type="entry name" value="Ribonuclease H-like"/>
    <property type="match status" value="1"/>
</dbReference>
<sequence length="327" mass="37402">MKREGELRGKALGECSHQLEEPSTWGEVWKLALPPRVKLFLWKCLQNVLPTKVRLWYATPWTLMTTGGPWQSLREWWTMLSKQLRGRNIGKALGKIACMLWSIWKARNVRLFENKVVPIEIIVKNGQQLMEDFSKAESTKQQQVAAEPSLEQGGSEQGQFAGSRDRVPRPRWQPPDVNSLKCNCDGRWQKESLIGTTGGICRDSEGVCRGVSYRRFKGVTSPLLTEPYALREGLHLLAWKLKCRKVDLESDSKTLVHILKGEHMCPDEIEVVVADIVHLTRYMEVTFHFVKRALNNVAHTIAHWEHHGIRGADWLLSPQLSKCSLFS</sequence>
<dbReference type="GO" id="GO:0003676">
    <property type="term" value="F:nucleic acid binding"/>
    <property type="evidence" value="ECO:0007669"/>
    <property type="project" value="InterPro"/>
</dbReference>
<dbReference type="InterPro" id="IPR052929">
    <property type="entry name" value="RNase_H-like_EbsB-rel"/>
</dbReference>
<dbReference type="EMBL" id="BAABME010000269">
    <property type="protein sequence ID" value="GAA0141304.1"/>
    <property type="molecule type" value="Genomic_DNA"/>
</dbReference>
<gene>
    <name evidence="3" type="ORF">LIER_02478</name>
</gene>
<dbReference type="CDD" id="cd06222">
    <property type="entry name" value="RNase_H_like"/>
    <property type="match status" value="1"/>
</dbReference>
<dbReference type="GO" id="GO:0004523">
    <property type="term" value="F:RNA-DNA hybrid ribonuclease activity"/>
    <property type="evidence" value="ECO:0007669"/>
    <property type="project" value="InterPro"/>
</dbReference>
<feature type="region of interest" description="Disordered" evidence="1">
    <location>
        <begin position="140"/>
        <end position="174"/>
    </location>
</feature>
<evidence type="ECO:0000256" key="1">
    <source>
        <dbReference type="SAM" id="MobiDB-lite"/>
    </source>
</evidence>
<dbReference type="InterPro" id="IPR044730">
    <property type="entry name" value="RNase_H-like_dom_plant"/>
</dbReference>